<accession>A0A380P6K0</accession>
<keyword evidence="1" id="KW-0472">Membrane</keyword>
<keyword evidence="1" id="KW-1133">Transmembrane helix</keyword>
<keyword evidence="1" id="KW-0812">Transmembrane</keyword>
<evidence type="ECO:0000256" key="1">
    <source>
        <dbReference type="SAM" id="Phobius"/>
    </source>
</evidence>
<dbReference type="AlphaFoldDB" id="A0A380P6K0"/>
<name>A0A380P6K0_WEIVI</name>
<dbReference type="Proteomes" id="UP000254621">
    <property type="component" value="Unassembled WGS sequence"/>
</dbReference>
<evidence type="ECO:0000313" key="2">
    <source>
        <dbReference type="EMBL" id="SUP60833.1"/>
    </source>
</evidence>
<evidence type="ECO:0000313" key="3">
    <source>
        <dbReference type="Proteomes" id="UP000254621"/>
    </source>
</evidence>
<protein>
    <submittedName>
        <fullName evidence="2">Uncharacterized protein</fullName>
    </submittedName>
</protein>
<sequence length="87" mass="9765">MKEQEIQIQEQKEAKAQADSSKNLEKIVAYFGGFSVLVAVADWDWGAAGILGNVFRVVVIALIITAIYSYDKKTNFIRSHFGKKKDK</sequence>
<dbReference type="EMBL" id="UHIV01000005">
    <property type="protein sequence ID" value="SUP60833.1"/>
    <property type="molecule type" value="Genomic_DNA"/>
</dbReference>
<feature type="transmembrane region" description="Helical" evidence="1">
    <location>
        <begin position="27"/>
        <end position="43"/>
    </location>
</feature>
<organism evidence="2 3">
    <name type="scientific">Weissella viridescens</name>
    <name type="common">Lactobacillus viridescens</name>
    <dbReference type="NCBI Taxonomy" id="1629"/>
    <lineage>
        <taxon>Bacteria</taxon>
        <taxon>Bacillati</taxon>
        <taxon>Bacillota</taxon>
        <taxon>Bacilli</taxon>
        <taxon>Lactobacillales</taxon>
        <taxon>Lactobacillaceae</taxon>
        <taxon>Weissella</taxon>
    </lineage>
</organism>
<feature type="transmembrane region" description="Helical" evidence="1">
    <location>
        <begin position="49"/>
        <end position="70"/>
    </location>
</feature>
<reference evidence="2 3" key="1">
    <citation type="submission" date="2018-06" db="EMBL/GenBank/DDBJ databases">
        <authorList>
            <consortium name="Pathogen Informatics"/>
            <person name="Doyle S."/>
        </authorList>
    </citation>
    <scope>NUCLEOTIDE SEQUENCE [LARGE SCALE GENOMIC DNA]</scope>
    <source>
        <strain evidence="2 3">NCTC13645</strain>
    </source>
</reference>
<proteinExistence type="predicted"/>
<gene>
    <name evidence="2" type="ORF">NCTC13645_01953</name>
</gene>